<dbReference type="AlphaFoldDB" id="A0A9J5W5E1"/>
<comment type="caution">
    <text evidence="2">The sequence shown here is derived from an EMBL/GenBank/DDBJ whole genome shotgun (WGS) entry which is preliminary data.</text>
</comment>
<dbReference type="Proteomes" id="UP000824120">
    <property type="component" value="Chromosome 12"/>
</dbReference>
<sequence>MELPECNSTHWKSKLIDGLPSHFAERVRKAIRGDSPRRTFLVQQIKLNQQIKRHRLNERKQLGEFCEQFAFDVPKQKSKENDYTPRKKASSKKDYEKWKNKRIQRSLEEMKKEKETLLWERRSIPVTITSQILVTKVEDLAIMPEIVESRKRLRALT</sequence>
<dbReference type="EMBL" id="JACXVP010000012">
    <property type="protein sequence ID" value="KAG5570657.1"/>
    <property type="molecule type" value="Genomic_DNA"/>
</dbReference>
<accession>A0A9J5W5E1</accession>
<keyword evidence="3" id="KW-1185">Reference proteome</keyword>
<gene>
    <name evidence="2" type="ORF">H5410_060423</name>
</gene>
<feature type="region of interest" description="Disordered" evidence="1">
    <location>
        <begin position="76"/>
        <end position="97"/>
    </location>
</feature>
<organism evidence="2 3">
    <name type="scientific">Solanum commersonii</name>
    <name type="common">Commerson's wild potato</name>
    <name type="synonym">Commerson's nightshade</name>
    <dbReference type="NCBI Taxonomy" id="4109"/>
    <lineage>
        <taxon>Eukaryota</taxon>
        <taxon>Viridiplantae</taxon>
        <taxon>Streptophyta</taxon>
        <taxon>Embryophyta</taxon>
        <taxon>Tracheophyta</taxon>
        <taxon>Spermatophyta</taxon>
        <taxon>Magnoliopsida</taxon>
        <taxon>eudicotyledons</taxon>
        <taxon>Gunneridae</taxon>
        <taxon>Pentapetalae</taxon>
        <taxon>asterids</taxon>
        <taxon>lamiids</taxon>
        <taxon>Solanales</taxon>
        <taxon>Solanaceae</taxon>
        <taxon>Solanoideae</taxon>
        <taxon>Solaneae</taxon>
        <taxon>Solanum</taxon>
    </lineage>
</organism>
<name>A0A9J5W5E1_SOLCO</name>
<evidence type="ECO:0000313" key="2">
    <source>
        <dbReference type="EMBL" id="KAG5570657.1"/>
    </source>
</evidence>
<evidence type="ECO:0000256" key="1">
    <source>
        <dbReference type="SAM" id="MobiDB-lite"/>
    </source>
</evidence>
<dbReference type="OrthoDB" id="1735266at2759"/>
<evidence type="ECO:0000313" key="3">
    <source>
        <dbReference type="Proteomes" id="UP000824120"/>
    </source>
</evidence>
<protein>
    <submittedName>
        <fullName evidence="2">Uncharacterized protein</fullName>
    </submittedName>
</protein>
<proteinExistence type="predicted"/>
<reference evidence="2 3" key="1">
    <citation type="submission" date="2020-09" db="EMBL/GenBank/DDBJ databases">
        <title>De no assembly of potato wild relative species, Solanum commersonii.</title>
        <authorList>
            <person name="Cho K."/>
        </authorList>
    </citation>
    <scope>NUCLEOTIDE SEQUENCE [LARGE SCALE GENOMIC DNA]</scope>
    <source>
        <strain evidence="2">LZ3.2</strain>
        <tissue evidence="2">Leaf</tissue>
    </source>
</reference>